<reference evidence="1" key="1">
    <citation type="submission" date="2006-03" db="EMBL/GenBank/DDBJ databases">
        <authorList>
            <person name="Bowman J."/>
            <person name="Ferriera S."/>
            <person name="Johnson J."/>
            <person name="Kravitz S."/>
            <person name="Halpern A."/>
            <person name="Remington K."/>
            <person name="Beeson K."/>
            <person name="Tran B."/>
            <person name="Rogers Y.-H."/>
            <person name="Friedman R."/>
            <person name="Venter J.C."/>
        </authorList>
    </citation>
    <scope>NUCLEOTIDE SEQUENCE [LARGE SCALE GENOMIC DNA]</scope>
    <source>
        <strain evidence="1">ATCC 700755</strain>
    </source>
</reference>
<proteinExistence type="predicted"/>
<organism evidence="1 2">
    <name type="scientific">Psychroflexus torquis (strain ATCC 700755 / CIP 106069 / ACAM 623)</name>
    <dbReference type="NCBI Taxonomy" id="313595"/>
    <lineage>
        <taxon>Bacteria</taxon>
        <taxon>Pseudomonadati</taxon>
        <taxon>Bacteroidota</taxon>
        <taxon>Flavobacteriia</taxon>
        <taxon>Flavobacteriales</taxon>
        <taxon>Flavobacteriaceae</taxon>
        <taxon>Psychroflexus</taxon>
    </lineage>
</organism>
<dbReference type="AlphaFoldDB" id="K4IUV8"/>
<dbReference type="KEGG" id="ptq:P700755_002501"/>
<sequence>MSRLDLSGLKTKAFKRRTIEWLKPIFSKETSKKEGDDFQLILTLLPYITLDLHYICKVKLLL</sequence>
<accession>K4IUV8</accession>
<keyword evidence="2" id="KW-1185">Reference proteome</keyword>
<evidence type="ECO:0000313" key="1">
    <source>
        <dbReference type="EMBL" id="AFU69260.1"/>
    </source>
</evidence>
<dbReference type="STRING" id="313595.P700755_002501"/>
<gene>
    <name evidence="1" type="ordered locus">P700755_002501</name>
</gene>
<name>K4IUV8_PSYTT</name>
<dbReference type="EMBL" id="CP003879">
    <property type="protein sequence ID" value="AFU69260.1"/>
    <property type="molecule type" value="Genomic_DNA"/>
</dbReference>
<dbReference type="HOGENOM" id="CLU_2900964_0_0_10"/>
<protein>
    <submittedName>
        <fullName evidence="1">Uncharacterized protein</fullName>
    </submittedName>
</protein>
<evidence type="ECO:0000313" key="2">
    <source>
        <dbReference type="Proteomes" id="UP000008514"/>
    </source>
</evidence>
<reference evidence="1" key="2">
    <citation type="submission" date="2012-09" db="EMBL/GenBank/DDBJ databases">
        <title>The complete sequence of Psychroflexus torquis an extreme psychrophile from sea-ice that is stimulated by light.</title>
        <authorList>
            <person name="Feng S."/>
            <person name="Powell S.M."/>
            <person name="Bowman J.P."/>
        </authorList>
    </citation>
    <scope>NUCLEOTIDE SEQUENCE [LARGE SCALE GENOMIC DNA]</scope>
    <source>
        <strain evidence="1">ATCC 700755</strain>
    </source>
</reference>
<dbReference type="Proteomes" id="UP000008514">
    <property type="component" value="Chromosome"/>
</dbReference>